<dbReference type="CDD" id="cd05233">
    <property type="entry name" value="SDR_c"/>
    <property type="match status" value="1"/>
</dbReference>
<dbReference type="PANTHER" id="PTHR42760">
    <property type="entry name" value="SHORT-CHAIN DEHYDROGENASES/REDUCTASES FAMILY MEMBER"/>
    <property type="match status" value="1"/>
</dbReference>
<dbReference type="Gene3D" id="3.40.50.720">
    <property type="entry name" value="NAD(P)-binding Rossmann-like Domain"/>
    <property type="match status" value="1"/>
</dbReference>
<dbReference type="PROSITE" id="PS51257">
    <property type="entry name" value="PROKAR_LIPOPROTEIN"/>
    <property type="match status" value="1"/>
</dbReference>
<evidence type="ECO:0000256" key="1">
    <source>
        <dbReference type="ARBA" id="ARBA00006484"/>
    </source>
</evidence>
<dbReference type="InterPro" id="IPR057326">
    <property type="entry name" value="KR_dom"/>
</dbReference>
<feature type="domain" description="Ketoreductase" evidence="3">
    <location>
        <begin position="15"/>
        <end position="191"/>
    </location>
</feature>
<dbReference type="RefSeq" id="WP_081926428.1">
    <property type="nucleotide sequence ID" value="NZ_CP006664.1"/>
</dbReference>
<dbReference type="AlphaFoldDB" id="A0A076LLX5"/>
<accession>A0A076LLX5</accession>
<reference evidence="4 5" key="1">
    <citation type="journal article" date="2012" name="PLoS ONE">
        <title>Edwardsiella comparative phylogenomics reveal the new intra/inter-species taxonomic relationships, virulence evolution and niche adaptation mechanisms.</title>
        <authorList>
            <person name="Yang M."/>
            <person name="Lv Y."/>
            <person name="Xiao J."/>
            <person name="Wu H."/>
            <person name="Zheng H."/>
            <person name="Liu Q."/>
            <person name="Zhang Y."/>
            <person name="Wang Q."/>
        </authorList>
    </citation>
    <scope>NUCLEOTIDE SEQUENCE [LARGE SCALE GENOMIC DNA]</scope>
    <source>
        <strain evidence="5">080813</strain>
    </source>
</reference>
<dbReference type="SMART" id="SM00822">
    <property type="entry name" value="PKS_KR"/>
    <property type="match status" value="1"/>
</dbReference>
<dbReference type="KEGG" id="ete:ETEE_3066"/>
<dbReference type="EMBL" id="CP006664">
    <property type="protein sequence ID" value="AIJ09495.1"/>
    <property type="molecule type" value="Genomic_DNA"/>
</dbReference>
<evidence type="ECO:0000256" key="2">
    <source>
        <dbReference type="ARBA" id="ARBA00023002"/>
    </source>
</evidence>
<dbReference type="Pfam" id="PF13561">
    <property type="entry name" value="adh_short_C2"/>
    <property type="match status" value="1"/>
</dbReference>
<dbReference type="InterPro" id="IPR036291">
    <property type="entry name" value="NAD(P)-bd_dom_sf"/>
</dbReference>
<dbReference type="SUPFAM" id="SSF51735">
    <property type="entry name" value="NAD(P)-binding Rossmann-fold domains"/>
    <property type="match status" value="1"/>
</dbReference>
<dbReference type="EC" id="1.1.1.100" evidence="4"/>
<dbReference type="Proteomes" id="UP000028681">
    <property type="component" value="Chromosome"/>
</dbReference>
<name>A0A076LLX5_9GAMM</name>
<evidence type="ECO:0000259" key="3">
    <source>
        <dbReference type="SMART" id="SM00822"/>
    </source>
</evidence>
<dbReference type="HOGENOM" id="CLU_010194_1_1_6"/>
<dbReference type="PANTHER" id="PTHR42760:SF115">
    <property type="entry name" value="3-OXOACYL-[ACYL-CARRIER-PROTEIN] REDUCTASE FABG"/>
    <property type="match status" value="1"/>
</dbReference>
<dbReference type="GeneID" id="33940547"/>
<dbReference type="GO" id="GO:0004316">
    <property type="term" value="F:3-oxoacyl-[acyl-carrier-protein] reductase (NADPH) activity"/>
    <property type="evidence" value="ECO:0007669"/>
    <property type="project" value="UniProtKB-EC"/>
</dbReference>
<gene>
    <name evidence="4" type="ORF">ETEE_3066</name>
</gene>
<keyword evidence="2 4" id="KW-0560">Oxidoreductase</keyword>
<comment type="similarity">
    <text evidence="1">Belongs to the short-chain dehydrogenases/reductases (SDR) family.</text>
</comment>
<protein>
    <submittedName>
        <fullName evidence="4">3-oxoacyl-[acyl-carrier protein] reductase</fullName>
        <ecNumber evidence="4">1.1.1.100</ecNumber>
    </submittedName>
</protein>
<dbReference type="NCBIfam" id="NF005309">
    <property type="entry name" value="PRK06841.1"/>
    <property type="match status" value="1"/>
</dbReference>
<dbReference type="FunFam" id="3.40.50.720:FF:000084">
    <property type="entry name" value="Short-chain dehydrogenase reductase"/>
    <property type="match status" value="1"/>
</dbReference>
<proteinExistence type="inferred from homology"/>
<evidence type="ECO:0000313" key="4">
    <source>
        <dbReference type="EMBL" id="AIJ09495.1"/>
    </source>
</evidence>
<dbReference type="PRINTS" id="PR00081">
    <property type="entry name" value="GDHRDH"/>
</dbReference>
<evidence type="ECO:0000313" key="5">
    <source>
        <dbReference type="Proteomes" id="UP000028681"/>
    </source>
</evidence>
<sequence length="254" mass="26269">MMTHECRAPFSLRGKVAVITGAAAGIGQAIAACYVQGGASVVLLDRDPRVATVARQLDAQNALGLEVDVCDRGALQSAAAQALRHFGHIDVLVNSAGIVALAPAAALSEADWAATMSINVTGTFLACQVIGAYLLRQRAGSIINLASQAGVVALPHHAAYCASKAVVIGLTQVLALEWGVDNVRVNALSPTVVLTDLGRRAWSGEKAERMKAAIPLRRFAEPDDVAACALFLASDAASMVTGANLRVDGGYTIQ</sequence>
<dbReference type="InterPro" id="IPR002347">
    <property type="entry name" value="SDR_fam"/>
</dbReference>
<dbReference type="NCBIfam" id="NF005559">
    <property type="entry name" value="PRK07231.1"/>
    <property type="match status" value="1"/>
</dbReference>
<organism evidence="4 5">
    <name type="scientific">Edwardsiella anguillarum ET080813</name>
    <dbReference type="NCBI Taxonomy" id="667120"/>
    <lineage>
        <taxon>Bacteria</taxon>
        <taxon>Pseudomonadati</taxon>
        <taxon>Pseudomonadota</taxon>
        <taxon>Gammaproteobacteria</taxon>
        <taxon>Enterobacterales</taxon>
        <taxon>Hafniaceae</taxon>
        <taxon>Edwardsiella</taxon>
    </lineage>
</organism>
<dbReference type="PRINTS" id="PR00080">
    <property type="entry name" value="SDRFAMILY"/>
</dbReference>